<accession>A0A2I4GLT7</accession>
<protein>
    <submittedName>
        <fullName evidence="2">Uncharacterized mitochondrial protein AtMg00810-like</fullName>
    </submittedName>
</protein>
<keyword evidence="1" id="KW-1185">Reference proteome</keyword>
<dbReference type="STRING" id="51240.A0A2I4GLT7"/>
<proteinExistence type="predicted"/>
<dbReference type="PANTHER" id="PTHR11439">
    <property type="entry name" value="GAG-POL-RELATED RETROTRANSPOSON"/>
    <property type="match status" value="1"/>
</dbReference>
<evidence type="ECO:0000313" key="2">
    <source>
        <dbReference type="RefSeq" id="XP_018844862.2"/>
    </source>
</evidence>
<dbReference type="RefSeq" id="XP_018844862.2">
    <property type="nucleotide sequence ID" value="XM_018989317.2"/>
</dbReference>
<dbReference type="CDD" id="cd09272">
    <property type="entry name" value="RNase_HI_RT_Ty1"/>
    <property type="match status" value="1"/>
</dbReference>
<reference evidence="2" key="1">
    <citation type="submission" date="2025-08" db="UniProtKB">
        <authorList>
            <consortium name="RefSeq"/>
        </authorList>
    </citation>
    <scope>IDENTIFICATION</scope>
    <source>
        <tissue evidence="2">Leaves</tissue>
    </source>
</reference>
<name>A0A2I4GLT7_JUGRE</name>
<dbReference type="PANTHER" id="PTHR11439:SF455">
    <property type="entry name" value="RLK (RECEPTOR-LIKE PROTEIN KINASE) 8, PUTATIVE-RELATED"/>
    <property type="match status" value="1"/>
</dbReference>
<dbReference type="AlphaFoldDB" id="A0A2I4GLT7"/>
<gene>
    <name evidence="2" type="primary">LOC109008996</name>
</gene>
<sequence length="136" mass="15144">MASTCTLTASDGKPYADATIYKNMVGSMQYLAFTRPDLAFAVHKVSRLISKATNLDLQAFSDSDWAIDRDDRRSVGAHCIFQGPNLISWSYKQQPIVTRSSTEAEYKTLANMAAELMWIKSILHELGISLQQPPTL</sequence>
<dbReference type="KEGG" id="jre:109008996"/>
<dbReference type="GeneID" id="109008996"/>
<dbReference type="OrthoDB" id="1737205at2759"/>
<dbReference type="Gramene" id="Jr14_09330_p1">
    <property type="protein sequence ID" value="cds.Jr14_09330_p1"/>
    <property type="gene ID" value="Jr14_09330"/>
</dbReference>
<dbReference type="Proteomes" id="UP000235220">
    <property type="component" value="Chromosome 14"/>
</dbReference>
<organism evidence="1 2">
    <name type="scientific">Juglans regia</name>
    <name type="common">English walnut</name>
    <dbReference type="NCBI Taxonomy" id="51240"/>
    <lineage>
        <taxon>Eukaryota</taxon>
        <taxon>Viridiplantae</taxon>
        <taxon>Streptophyta</taxon>
        <taxon>Embryophyta</taxon>
        <taxon>Tracheophyta</taxon>
        <taxon>Spermatophyta</taxon>
        <taxon>Magnoliopsida</taxon>
        <taxon>eudicotyledons</taxon>
        <taxon>Gunneridae</taxon>
        <taxon>Pentapetalae</taxon>
        <taxon>rosids</taxon>
        <taxon>fabids</taxon>
        <taxon>Fagales</taxon>
        <taxon>Juglandaceae</taxon>
        <taxon>Juglans</taxon>
    </lineage>
</organism>
<evidence type="ECO:0000313" key="1">
    <source>
        <dbReference type="Proteomes" id="UP000235220"/>
    </source>
</evidence>